<dbReference type="GO" id="GO:0016614">
    <property type="term" value="F:oxidoreductase activity, acting on CH-OH group of donors"/>
    <property type="evidence" value="ECO:0007669"/>
    <property type="project" value="InterPro"/>
</dbReference>
<dbReference type="AlphaFoldDB" id="A0A508TEX5"/>
<evidence type="ECO:0000256" key="8">
    <source>
        <dbReference type="ARBA" id="ARBA00023136"/>
    </source>
</evidence>
<evidence type="ECO:0000313" key="12">
    <source>
        <dbReference type="EMBL" id="VIO72950.1"/>
    </source>
</evidence>
<keyword evidence="5 10" id="KW-0732">Signal</keyword>
<evidence type="ECO:0000256" key="10">
    <source>
        <dbReference type="SAM" id="SignalP"/>
    </source>
</evidence>
<protein>
    <submittedName>
        <fullName evidence="12">Nicotinate dehydrogenase subunit B</fullName>
        <ecNumber evidence="12">1.17.2.1</ecNumber>
    </submittedName>
</protein>
<dbReference type="GO" id="GO:0005886">
    <property type="term" value="C:plasma membrane"/>
    <property type="evidence" value="ECO:0007669"/>
    <property type="project" value="UniProtKB-SubCell"/>
</dbReference>
<evidence type="ECO:0000256" key="6">
    <source>
        <dbReference type="ARBA" id="ARBA00022737"/>
    </source>
</evidence>
<accession>A0A508TEX5</accession>
<dbReference type="InterPro" id="IPR014353">
    <property type="entry name" value="Membr-bd_ADH_cyt_c"/>
</dbReference>
<gene>
    <name evidence="12" type="primary">nicB_3</name>
    <name evidence="12" type="ORF">CI1B_45990</name>
</gene>
<keyword evidence="13" id="KW-1185">Reference proteome</keyword>
<reference evidence="12" key="1">
    <citation type="submission" date="2019-02" db="EMBL/GenBank/DDBJ databases">
        <authorList>
            <person name="Pothier F.J."/>
        </authorList>
    </citation>
    <scope>NUCLEOTIDE SEQUENCE</scope>
    <source>
        <strain evidence="12">CI-1B</strain>
    </source>
</reference>
<dbReference type="GO" id="GO:0020037">
    <property type="term" value="F:heme binding"/>
    <property type="evidence" value="ECO:0007669"/>
    <property type="project" value="InterPro"/>
</dbReference>
<dbReference type="PANTHER" id="PTHR35008:SF8">
    <property type="entry name" value="ALCOHOL DEHYDROGENASE CYTOCHROME C SUBUNIT"/>
    <property type="match status" value="1"/>
</dbReference>
<dbReference type="InterPro" id="IPR009056">
    <property type="entry name" value="Cyt_c-like_dom"/>
</dbReference>
<dbReference type="Proteomes" id="UP000328092">
    <property type="component" value="Unassembled WGS sequence"/>
</dbReference>
<dbReference type="RefSeq" id="WP_244626649.1">
    <property type="nucleotide sequence ID" value="NZ_CAADFC020000016.1"/>
</dbReference>
<evidence type="ECO:0000256" key="4">
    <source>
        <dbReference type="ARBA" id="ARBA00022723"/>
    </source>
</evidence>
<keyword evidence="12" id="KW-0560">Oxidoreductase</keyword>
<comment type="subcellular location">
    <subcellularLocation>
        <location evidence="1">Cell membrane</location>
    </subcellularLocation>
</comment>
<keyword evidence="7 9" id="KW-0408">Iron</keyword>
<sequence>MLKTLRAGAPAVAVLFAPVMVWRACAGSLSPQEFTQVERGRYLSILSDCSGCHTAPGGKPFSGGRLIETPFGNIASANITPDVKTGIGTWSDDEFEAALRKGIGRTGAHLYPAMPYNAFTKMSREDVLAIRAYLNSLQPVRNSRSPKTLPFPFSIRAAMTVWNALYFQEGSYKPDPVRSAEWNRGKFIVDGPGHCGACHTPKTLLGGERVDQYLQGASLQGWSAPDITGDSRAGLARWTVEDIALYLKTGHNRTAAAAGPMAEVVDLSTSKMTEEDRQAIATYLKSLRGR</sequence>
<proteinExistence type="predicted"/>
<evidence type="ECO:0000256" key="3">
    <source>
        <dbReference type="ARBA" id="ARBA00022617"/>
    </source>
</evidence>
<evidence type="ECO:0000256" key="5">
    <source>
        <dbReference type="ARBA" id="ARBA00022729"/>
    </source>
</evidence>
<dbReference type="InterPro" id="IPR036909">
    <property type="entry name" value="Cyt_c-like_dom_sf"/>
</dbReference>
<dbReference type="InterPro" id="IPR051459">
    <property type="entry name" value="Cytochrome_c-type_DH"/>
</dbReference>
<keyword evidence="4 9" id="KW-0479">Metal-binding</keyword>
<evidence type="ECO:0000256" key="1">
    <source>
        <dbReference type="ARBA" id="ARBA00004236"/>
    </source>
</evidence>
<dbReference type="EMBL" id="CAADFC020000016">
    <property type="protein sequence ID" value="VIO72950.1"/>
    <property type="molecule type" value="Genomic_DNA"/>
</dbReference>
<keyword evidence="2" id="KW-1003">Cell membrane</keyword>
<dbReference type="EC" id="1.17.2.1" evidence="12"/>
<dbReference type="Gene3D" id="1.10.760.10">
    <property type="entry name" value="Cytochrome c-like domain"/>
    <property type="match status" value="2"/>
</dbReference>
<feature type="signal peptide" evidence="10">
    <location>
        <begin position="1"/>
        <end position="26"/>
    </location>
</feature>
<dbReference type="PIRSF" id="PIRSF000018">
    <property type="entry name" value="Mb_ADH_cyt_c"/>
    <property type="match status" value="1"/>
</dbReference>
<evidence type="ECO:0000256" key="9">
    <source>
        <dbReference type="PROSITE-ProRule" id="PRU00433"/>
    </source>
</evidence>
<dbReference type="GO" id="GO:0005506">
    <property type="term" value="F:iron ion binding"/>
    <property type="evidence" value="ECO:0007669"/>
    <property type="project" value="InterPro"/>
</dbReference>
<feature type="chain" id="PRO_5021230761" evidence="10">
    <location>
        <begin position="27"/>
        <end position="290"/>
    </location>
</feature>
<evidence type="ECO:0000256" key="7">
    <source>
        <dbReference type="ARBA" id="ARBA00023004"/>
    </source>
</evidence>
<organism evidence="12 13">
    <name type="scientific">Bradyrhizobium ivorense</name>
    <dbReference type="NCBI Taxonomy" id="2511166"/>
    <lineage>
        <taxon>Bacteria</taxon>
        <taxon>Pseudomonadati</taxon>
        <taxon>Pseudomonadota</taxon>
        <taxon>Alphaproteobacteria</taxon>
        <taxon>Hyphomicrobiales</taxon>
        <taxon>Nitrobacteraceae</taxon>
        <taxon>Bradyrhizobium</taxon>
    </lineage>
</organism>
<evidence type="ECO:0000259" key="11">
    <source>
        <dbReference type="PROSITE" id="PS51007"/>
    </source>
</evidence>
<dbReference type="PROSITE" id="PS51007">
    <property type="entry name" value="CYTC"/>
    <property type="match status" value="2"/>
</dbReference>
<evidence type="ECO:0000256" key="2">
    <source>
        <dbReference type="ARBA" id="ARBA00022475"/>
    </source>
</evidence>
<feature type="domain" description="Cytochrome c" evidence="11">
    <location>
        <begin position="35"/>
        <end position="138"/>
    </location>
</feature>
<keyword evidence="3 9" id="KW-0349">Heme</keyword>
<feature type="domain" description="Cytochrome c" evidence="11">
    <location>
        <begin position="180"/>
        <end position="288"/>
    </location>
</feature>
<dbReference type="Pfam" id="PF00034">
    <property type="entry name" value="Cytochrom_C"/>
    <property type="match status" value="2"/>
</dbReference>
<comment type="caution">
    <text evidence="12">The sequence shown here is derived from an EMBL/GenBank/DDBJ whole genome shotgun (WGS) entry which is preliminary data.</text>
</comment>
<evidence type="ECO:0000313" key="13">
    <source>
        <dbReference type="Proteomes" id="UP000328092"/>
    </source>
</evidence>
<keyword evidence="6" id="KW-0677">Repeat</keyword>
<keyword evidence="8" id="KW-0472">Membrane</keyword>
<dbReference type="SUPFAM" id="SSF46626">
    <property type="entry name" value="Cytochrome c"/>
    <property type="match status" value="2"/>
</dbReference>
<dbReference type="GO" id="GO:0009055">
    <property type="term" value="F:electron transfer activity"/>
    <property type="evidence" value="ECO:0007669"/>
    <property type="project" value="InterPro"/>
</dbReference>
<name>A0A508TEX5_9BRAD</name>
<dbReference type="PANTHER" id="PTHR35008">
    <property type="entry name" value="BLL4482 PROTEIN-RELATED"/>
    <property type="match status" value="1"/>
</dbReference>